<dbReference type="AlphaFoldDB" id="A0A6A6BYR5"/>
<feature type="compositionally biased region" description="Polar residues" evidence="1">
    <location>
        <begin position="1"/>
        <end position="21"/>
    </location>
</feature>
<reference evidence="2" key="1">
    <citation type="journal article" date="2020" name="Stud. Mycol.">
        <title>101 Dothideomycetes genomes: a test case for predicting lifestyles and emergence of pathogens.</title>
        <authorList>
            <person name="Haridas S."/>
            <person name="Albert R."/>
            <person name="Binder M."/>
            <person name="Bloem J."/>
            <person name="Labutti K."/>
            <person name="Salamov A."/>
            <person name="Andreopoulos B."/>
            <person name="Baker S."/>
            <person name="Barry K."/>
            <person name="Bills G."/>
            <person name="Bluhm B."/>
            <person name="Cannon C."/>
            <person name="Castanera R."/>
            <person name="Culley D."/>
            <person name="Daum C."/>
            <person name="Ezra D."/>
            <person name="Gonzalez J."/>
            <person name="Henrissat B."/>
            <person name="Kuo A."/>
            <person name="Liang C."/>
            <person name="Lipzen A."/>
            <person name="Lutzoni F."/>
            <person name="Magnuson J."/>
            <person name="Mondo S."/>
            <person name="Nolan M."/>
            <person name="Ohm R."/>
            <person name="Pangilinan J."/>
            <person name="Park H.-J."/>
            <person name="Ramirez L."/>
            <person name="Alfaro M."/>
            <person name="Sun H."/>
            <person name="Tritt A."/>
            <person name="Yoshinaga Y."/>
            <person name="Zwiers L.-H."/>
            <person name="Turgeon B."/>
            <person name="Goodwin S."/>
            <person name="Spatafora J."/>
            <person name="Crous P."/>
            <person name="Grigoriev I."/>
        </authorList>
    </citation>
    <scope>NUCLEOTIDE SEQUENCE</scope>
    <source>
        <strain evidence="2">ATCC 36951</strain>
    </source>
</reference>
<protein>
    <submittedName>
        <fullName evidence="2">Uncharacterized protein</fullName>
    </submittedName>
</protein>
<dbReference type="EMBL" id="ML993632">
    <property type="protein sequence ID" value="KAF2159845.1"/>
    <property type="molecule type" value="Genomic_DNA"/>
</dbReference>
<accession>A0A6A6BYR5</accession>
<keyword evidence="3" id="KW-1185">Reference proteome</keyword>
<evidence type="ECO:0000313" key="3">
    <source>
        <dbReference type="Proteomes" id="UP000799537"/>
    </source>
</evidence>
<dbReference type="OrthoDB" id="10581753at2759"/>
<dbReference type="GeneID" id="54562843"/>
<gene>
    <name evidence="2" type="ORF">M409DRAFT_29655</name>
</gene>
<sequence>MRYTVTSKVAKTENGQSTAPTESPAKIKLTAAATILFAASAFARIHTWCQCYVDDALNGGLSTTACNDWSGIWPNSHWDSNAGACADTHTHGGIDGDGWESTCQKVGVKAPYNLDIGAIRGHCWS</sequence>
<proteinExistence type="predicted"/>
<organism evidence="2 3">
    <name type="scientific">Zasmidium cellare ATCC 36951</name>
    <dbReference type="NCBI Taxonomy" id="1080233"/>
    <lineage>
        <taxon>Eukaryota</taxon>
        <taxon>Fungi</taxon>
        <taxon>Dikarya</taxon>
        <taxon>Ascomycota</taxon>
        <taxon>Pezizomycotina</taxon>
        <taxon>Dothideomycetes</taxon>
        <taxon>Dothideomycetidae</taxon>
        <taxon>Mycosphaerellales</taxon>
        <taxon>Mycosphaerellaceae</taxon>
        <taxon>Zasmidium</taxon>
    </lineage>
</organism>
<evidence type="ECO:0000313" key="2">
    <source>
        <dbReference type="EMBL" id="KAF2159845.1"/>
    </source>
</evidence>
<dbReference type="RefSeq" id="XP_033660734.1">
    <property type="nucleotide sequence ID" value="XM_033809571.1"/>
</dbReference>
<evidence type="ECO:0000256" key="1">
    <source>
        <dbReference type="SAM" id="MobiDB-lite"/>
    </source>
</evidence>
<feature type="region of interest" description="Disordered" evidence="1">
    <location>
        <begin position="1"/>
        <end position="23"/>
    </location>
</feature>
<name>A0A6A6BYR5_ZASCE</name>
<dbReference type="Proteomes" id="UP000799537">
    <property type="component" value="Unassembled WGS sequence"/>
</dbReference>